<dbReference type="OrthoDB" id="100006at2759"/>
<dbReference type="GO" id="GO:0005886">
    <property type="term" value="C:plasma membrane"/>
    <property type="evidence" value="ECO:0007669"/>
    <property type="project" value="TreeGrafter"/>
</dbReference>
<dbReference type="Gene3D" id="1.20.1070.10">
    <property type="entry name" value="Rhodopsin 7-helix transmembrane proteins"/>
    <property type="match status" value="1"/>
</dbReference>
<dbReference type="AlphaFoldDB" id="A0A6G1HWV2"/>
<keyword evidence="3 6" id="KW-1133">Transmembrane helix</keyword>
<dbReference type="Proteomes" id="UP000799640">
    <property type="component" value="Unassembled WGS sequence"/>
</dbReference>
<protein>
    <recommendedName>
        <fullName evidence="9">G-protein coupled receptors family 1 profile domain-containing protein</fullName>
    </recommendedName>
</protein>
<dbReference type="PANTHER" id="PTHR23112">
    <property type="entry name" value="G PROTEIN-COUPLED RECEPTOR 157-RELATED"/>
    <property type="match status" value="1"/>
</dbReference>
<dbReference type="PANTHER" id="PTHR23112:SF37">
    <property type="entry name" value="G PROTEIN-COUPLED RECEPTOR GPR1"/>
    <property type="match status" value="1"/>
</dbReference>
<dbReference type="GO" id="GO:0007189">
    <property type="term" value="P:adenylate cyclase-activating G protein-coupled receptor signaling pathway"/>
    <property type="evidence" value="ECO:0007669"/>
    <property type="project" value="TreeGrafter"/>
</dbReference>
<evidence type="ECO:0000256" key="1">
    <source>
        <dbReference type="ARBA" id="ARBA00004141"/>
    </source>
</evidence>
<reference evidence="7" key="1">
    <citation type="journal article" date="2020" name="Stud. Mycol.">
        <title>101 Dothideomycetes genomes: a test case for predicting lifestyles and emergence of pathogens.</title>
        <authorList>
            <person name="Haridas S."/>
            <person name="Albert R."/>
            <person name="Binder M."/>
            <person name="Bloem J."/>
            <person name="Labutti K."/>
            <person name="Salamov A."/>
            <person name="Andreopoulos B."/>
            <person name="Baker S."/>
            <person name="Barry K."/>
            <person name="Bills G."/>
            <person name="Bluhm B."/>
            <person name="Cannon C."/>
            <person name="Castanera R."/>
            <person name="Culley D."/>
            <person name="Daum C."/>
            <person name="Ezra D."/>
            <person name="Gonzalez J."/>
            <person name="Henrissat B."/>
            <person name="Kuo A."/>
            <person name="Liang C."/>
            <person name="Lipzen A."/>
            <person name="Lutzoni F."/>
            <person name="Magnuson J."/>
            <person name="Mondo S."/>
            <person name="Nolan M."/>
            <person name="Ohm R."/>
            <person name="Pangilinan J."/>
            <person name="Park H.-J."/>
            <person name="Ramirez L."/>
            <person name="Alfaro M."/>
            <person name="Sun H."/>
            <person name="Tritt A."/>
            <person name="Yoshinaga Y."/>
            <person name="Zwiers L.-H."/>
            <person name="Turgeon B."/>
            <person name="Goodwin S."/>
            <person name="Spatafora J."/>
            <person name="Crous P."/>
            <person name="Grigoriev I."/>
        </authorList>
    </citation>
    <scope>NUCLEOTIDE SEQUENCE</scope>
    <source>
        <strain evidence="7">CBS 262.69</strain>
    </source>
</reference>
<evidence type="ECO:0000256" key="6">
    <source>
        <dbReference type="SAM" id="Phobius"/>
    </source>
</evidence>
<sequence length="632" mass="69871">MASASELHPAAVPAIETQSCLMILAVISIWAAIHTVPTIAYVAHNLIRWFKDVETSHGFVQVLLLFNILVANLLQSLSYSLSFYWLRTKELVSMSSMCKVQGYISMMGDLASVFFVCATALCTANSVLWYFPVSNRAVGWSIGALWLFAAVMPSIGYALHPEYFFALNGSWCWANPHYRLDVMFLHDIWMILGVLATFTLYGFIWRSIIKTRRKITSAMDSGNSRMNFISLEREQKNWNGMTRADLIMIICPVAYLTLNLPLVVIRIVSSYHPQKFIVTCFGGAIIACSGLVNSLVYGYLRRSVLRSHRSRDKKRFGNYIPKRWTKESGTSGSRTSTNVAYHTGGPDDLPDLVFRTGDPADMVDSPFHTSGPTTDGLDKLCMQHGIPLQSLRSEPNVSFRDSVAKKPRVINPFDDDVFVIGDEDNTSMDESSFKYDGRYDSIGASTLVGDKRTSNPFTTTPSEGTRASNPFSTISSTDERMSSNPFINIMPADQRVSNHFSTTSSTDKRTSSNPFRTSQIVSPAAASTPEPSSAMSGIGLLRGYSGANMGSAMLTPPRVSGNTLISLTGTPIITPTPAPRRFVNRPIATPVPSPNFPRELVWSKIGMKRAEEKKENDVKGGKKWISDARDVV</sequence>
<gene>
    <name evidence="7" type="ORF">EJ06DRAFT_549038</name>
</gene>
<feature type="region of interest" description="Disordered" evidence="5">
    <location>
        <begin position="446"/>
        <end position="480"/>
    </location>
</feature>
<keyword evidence="2 6" id="KW-0812">Transmembrane</keyword>
<evidence type="ECO:0000256" key="4">
    <source>
        <dbReference type="ARBA" id="ARBA00023136"/>
    </source>
</evidence>
<feature type="region of interest" description="Disordered" evidence="5">
    <location>
        <begin position="498"/>
        <end position="533"/>
    </location>
</feature>
<dbReference type="CDD" id="cd00637">
    <property type="entry name" value="7tm_classA_rhodopsin-like"/>
    <property type="match status" value="1"/>
</dbReference>
<feature type="transmembrane region" description="Helical" evidence="6">
    <location>
        <begin position="138"/>
        <end position="159"/>
    </location>
</feature>
<dbReference type="SUPFAM" id="SSF81321">
    <property type="entry name" value="Family A G protein-coupled receptor-like"/>
    <property type="match status" value="1"/>
</dbReference>
<feature type="compositionally biased region" description="Polar residues" evidence="5">
    <location>
        <begin position="454"/>
        <end position="480"/>
    </location>
</feature>
<feature type="transmembrane region" description="Helical" evidence="6">
    <location>
        <begin position="106"/>
        <end position="131"/>
    </location>
</feature>
<evidence type="ECO:0008006" key="9">
    <source>
        <dbReference type="Google" id="ProtNLM"/>
    </source>
</evidence>
<feature type="transmembrane region" description="Helical" evidence="6">
    <location>
        <begin position="64"/>
        <end position="86"/>
    </location>
</feature>
<feature type="transmembrane region" description="Helical" evidence="6">
    <location>
        <begin position="246"/>
        <end position="264"/>
    </location>
</feature>
<feature type="transmembrane region" description="Helical" evidence="6">
    <location>
        <begin position="188"/>
        <end position="209"/>
    </location>
</feature>
<organism evidence="7 8">
    <name type="scientific">Trichodelitschia bisporula</name>
    <dbReference type="NCBI Taxonomy" id="703511"/>
    <lineage>
        <taxon>Eukaryota</taxon>
        <taxon>Fungi</taxon>
        <taxon>Dikarya</taxon>
        <taxon>Ascomycota</taxon>
        <taxon>Pezizomycotina</taxon>
        <taxon>Dothideomycetes</taxon>
        <taxon>Dothideomycetes incertae sedis</taxon>
        <taxon>Phaeotrichales</taxon>
        <taxon>Phaeotrichaceae</taxon>
        <taxon>Trichodelitschia</taxon>
    </lineage>
</organism>
<evidence type="ECO:0000256" key="5">
    <source>
        <dbReference type="SAM" id="MobiDB-lite"/>
    </source>
</evidence>
<dbReference type="GO" id="GO:0004930">
    <property type="term" value="F:G protein-coupled receptor activity"/>
    <property type="evidence" value="ECO:0007669"/>
    <property type="project" value="TreeGrafter"/>
</dbReference>
<comment type="subcellular location">
    <subcellularLocation>
        <location evidence="1">Membrane</location>
        <topology evidence="1">Multi-pass membrane protein</topology>
    </subcellularLocation>
</comment>
<keyword evidence="4 6" id="KW-0472">Membrane</keyword>
<proteinExistence type="predicted"/>
<dbReference type="EMBL" id="ML996695">
    <property type="protein sequence ID" value="KAF2400317.1"/>
    <property type="molecule type" value="Genomic_DNA"/>
</dbReference>
<feature type="transmembrane region" description="Helical" evidence="6">
    <location>
        <begin position="276"/>
        <end position="300"/>
    </location>
</feature>
<accession>A0A6G1HWV2</accession>
<evidence type="ECO:0000256" key="2">
    <source>
        <dbReference type="ARBA" id="ARBA00022692"/>
    </source>
</evidence>
<evidence type="ECO:0000313" key="8">
    <source>
        <dbReference type="Proteomes" id="UP000799640"/>
    </source>
</evidence>
<feature type="transmembrane region" description="Helical" evidence="6">
    <location>
        <begin position="21"/>
        <end position="43"/>
    </location>
</feature>
<name>A0A6G1HWV2_9PEZI</name>
<feature type="compositionally biased region" description="Low complexity" evidence="5">
    <location>
        <begin position="522"/>
        <end position="533"/>
    </location>
</feature>
<evidence type="ECO:0000313" key="7">
    <source>
        <dbReference type="EMBL" id="KAF2400317.1"/>
    </source>
</evidence>
<keyword evidence="8" id="KW-1185">Reference proteome</keyword>
<evidence type="ECO:0000256" key="3">
    <source>
        <dbReference type="ARBA" id="ARBA00022989"/>
    </source>
</evidence>